<reference evidence="1 2" key="1">
    <citation type="submission" date="2016-10" db="EMBL/GenBank/DDBJ databases">
        <authorList>
            <person name="de Groot N.N."/>
        </authorList>
    </citation>
    <scope>NUCLEOTIDE SEQUENCE [LARGE SCALE GENOMIC DNA]</scope>
    <source>
        <strain evidence="1 2">DSM 21228</strain>
    </source>
</reference>
<dbReference type="STRING" id="525918.SAMN05660964_00170"/>
<sequence>MSVVIADAGPLIALSRIQQLDLLRGVFGEVLITTTIRDEVLPAADYAGKAALQDALNAGWLQTVDVPLDDWQALCSGVDAGEASAIHLAGQLSDVLLIIDDRAGRAEARARHLRFTGTAAVIGLAKLKGLIPTARPLLYALRDSGYRLSDVVIQSVLDDVGE</sequence>
<gene>
    <name evidence="1" type="ORF">SAMN05660964_00170</name>
</gene>
<dbReference type="Pfam" id="PF11848">
    <property type="entry name" value="DUF3368"/>
    <property type="match status" value="1"/>
</dbReference>
<dbReference type="PANTHER" id="PTHR39550:SF1">
    <property type="entry name" value="SLL0658 PROTEIN"/>
    <property type="match status" value="1"/>
</dbReference>
<organism evidence="1 2">
    <name type="scientific">Thiothrix caldifontis</name>
    <dbReference type="NCBI Taxonomy" id="525918"/>
    <lineage>
        <taxon>Bacteria</taxon>
        <taxon>Pseudomonadati</taxon>
        <taxon>Pseudomonadota</taxon>
        <taxon>Gammaproteobacteria</taxon>
        <taxon>Thiotrichales</taxon>
        <taxon>Thiotrichaceae</taxon>
        <taxon>Thiothrix</taxon>
    </lineage>
</organism>
<evidence type="ECO:0000313" key="1">
    <source>
        <dbReference type="EMBL" id="SDZ76113.1"/>
    </source>
</evidence>
<evidence type="ECO:0000313" key="2">
    <source>
        <dbReference type="Proteomes" id="UP000199397"/>
    </source>
</evidence>
<dbReference type="EMBL" id="FNQP01000001">
    <property type="protein sequence ID" value="SDZ76113.1"/>
    <property type="molecule type" value="Genomic_DNA"/>
</dbReference>
<accession>A0A1H3VMT2</accession>
<keyword evidence="2" id="KW-1185">Reference proteome</keyword>
<dbReference type="AlphaFoldDB" id="A0A1H3VMT2"/>
<name>A0A1H3VMT2_9GAMM</name>
<dbReference type="InterPro" id="IPR021799">
    <property type="entry name" value="PIN-like_prokaryotic"/>
</dbReference>
<protein>
    <submittedName>
        <fullName evidence="1">Predicted nucleic acid-binding protein, contains PIN domain</fullName>
    </submittedName>
</protein>
<proteinExistence type="predicted"/>
<dbReference type="Proteomes" id="UP000199397">
    <property type="component" value="Unassembled WGS sequence"/>
</dbReference>
<dbReference type="PANTHER" id="PTHR39550">
    <property type="entry name" value="SLL0658 PROTEIN"/>
    <property type="match status" value="1"/>
</dbReference>